<evidence type="ECO:0008006" key="4">
    <source>
        <dbReference type="Google" id="ProtNLM"/>
    </source>
</evidence>
<dbReference type="RefSeq" id="WP_342127983.1">
    <property type="nucleotide sequence ID" value="NZ_JBCAUS010000007.1"/>
</dbReference>
<organism evidence="2 3">
    <name type="scientific">Methanococcoides cohabitans</name>
    <dbReference type="NCBI Taxonomy" id="3136559"/>
    <lineage>
        <taxon>Archaea</taxon>
        <taxon>Methanobacteriati</taxon>
        <taxon>Methanobacteriota</taxon>
        <taxon>Stenosarchaea group</taxon>
        <taxon>Methanomicrobia</taxon>
        <taxon>Methanosarcinales</taxon>
        <taxon>Methanosarcinaceae</taxon>
        <taxon>Methanococcoides</taxon>
    </lineage>
</organism>
<gene>
    <name evidence="2" type="ORF">WOA13_11210</name>
</gene>
<evidence type="ECO:0000313" key="3">
    <source>
        <dbReference type="Proteomes" id="UP001396646"/>
    </source>
</evidence>
<keyword evidence="3" id="KW-1185">Reference proteome</keyword>
<keyword evidence="1" id="KW-1133">Transmembrane helix</keyword>
<accession>A0ABU9KWG0</accession>
<dbReference type="EMBL" id="JBCAUS010000007">
    <property type="protein sequence ID" value="MEL4306386.1"/>
    <property type="molecule type" value="Genomic_DNA"/>
</dbReference>
<sequence length="471" mass="53288">MGLYERIVSHFPFIGTSVESIKVHIGAFVESIRIRYFKNRFDWVFFKDYFLPFFIILLASWLLTYLGWWNSNLSSAQYLVSAVVQAEAAILAIIVTLTLYVVQNAQSYSPRITEFFMKRDKNPHFWSIVVIYSFALIYGVFILKALKTSNSDAVSNLQYSLWVVCLLGVQAFLSLKNYVIQTLNLLKPTELINQLADDIKIDCFLYESDFPTDVKQQDVLLFQNETIMSIVDIIHTAILNHDTDMSVKGVDQLSGQVMHEIAIQKDGSGDYNNLLAVINGVLADLSKLAIKKNNYMCASKIAESTISIGIEAYNKTEDLKFLRSQHGIVVENVAYVLNSFENDYLASKILYSTSLSYAIVAKKDNRELSEYFISSIELAGVSAIGHLNVNTTKAAIFLILLFGTISKKNDNADMFDICDESAKRIIDAAVRHGQFSMLSDVSRHLSIYDTQIQIVVEKRDNGNYMYNGTIY</sequence>
<comment type="caution">
    <text evidence="2">The sequence shown here is derived from an EMBL/GenBank/DDBJ whole genome shotgun (WGS) entry which is preliminary data.</text>
</comment>
<protein>
    <recommendedName>
        <fullName evidence="4">DUF2254 domain-containing protein</fullName>
    </recommendedName>
</protein>
<dbReference type="Proteomes" id="UP001396646">
    <property type="component" value="Unassembled WGS sequence"/>
</dbReference>
<name>A0ABU9KWG0_9EURY</name>
<evidence type="ECO:0000313" key="2">
    <source>
        <dbReference type="EMBL" id="MEL4306386.1"/>
    </source>
</evidence>
<feature type="transmembrane region" description="Helical" evidence="1">
    <location>
        <begin position="49"/>
        <end position="68"/>
    </location>
</feature>
<keyword evidence="1" id="KW-0472">Membrane</keyword>
<reference evidence="2 3" key="1">
    <citation type="submission" date="2024-04" db="EMBL/GenBank/DDBJ databases">
        <title>Methanococcoides sp. LMO-2.</title>
        <authorList>
            <person name="Liang L."/>
        </authorList>
    </citation>
    <scope>NUCLEOTIDE SEQUENCE [LARGE SCALE GENOMIC DNA]</scope>
    <source>
        <strain evidence="2 3">LMO-2</strain>
    </source>
</reference>
<feature type="transmembrane region" description="Helical" evidence="1">
    <location>
        <begin position="123"/>
        <end position="145"/>
    </location>
</feature>
<keyword evidence="1" id="KW-0812">Transmembrane</keyword>
<evidence type="ECO:0000256" key="1">
    <source>
        <dbReference type="SAM" id="Phobius"/>
    </source>
</evidence>
<feature type="transmembrane region" description="Helical" evidence="1">
    <location>
        <begin position="80"/>
        <end position="102"/>
    </location>
</feature>
<proteinExistence type="predicted"/>
<feature type="transmembrane region" description="Helical" evidence="1">
    <location>
        <begin position="157"/>
        <end position="175"/>
    </location>
</feature>